<feature type="transmembrane region" description="Helical" evidence="1">
    <location>
        <begin position="45"/>
        <end position="68"/>
    </location>
</feature>
<accession>A0A4R0JVF4</accession>
<keyword evidence="3" id="KW-1185">Reference proteome</keyword>
<dbReference type="Proteomes" id="UP000293342">
    <property type="component" value="Unassembled WGS sequence"/>
</dbReference>
<keyword evidence="1" id="KW-0812">Transmembrane</keyword>
<protein>
    <submittedName>
        <fullName evidence="2">Uncharacterized protein</fullName>
    </submittedName>
</protein>
<organism evidence="2 3">
    <name type="scientific">Kribbella capetownensis</name>
    <dbReference type="NCBI Taxonomy" id="1572659"/>
    <lineage>
        <taxon>Bacteria</taxon>
        <taxon>Bacillati</taxon>
        <taxon>Actinomycetota</taxon>
        <taxon>Actinomycetes</taxon>
        <taxon>Propionibacteriales</taxon>
        <taxon>Kribbellaceae</taxon>
        <taxon>Kribbella</taxon>
    </lineage>
</organism>
<comment type="caution">
    <text evidence="2">The sequence shown here is derived from an EMBL/GenBank/DDBJ whole genome shotgun (WGS) entry which is preliminary data.</text>
</comment>
<evidence type="ECO:0000256" key="1">
    <source>
        <dbReference type="SAM" id="Phobius"/>
    </source>
</evidence>
<dbReference type="AlphaFoldDB" id="A0A4R0JVF4"/>
<dbReference type="RefSeq" id="WP_131513362.1">
    <property type="nucleotide sequence ID" value="NZ_SJKD01000002.1"/>
</dbReference>
<gene>
    <name evidence="2" type="ORF">E0H75_10830</name>
</gene>
<proteinExistence type="predicted"/>
<keyword evidence="1" id="KW-1133">Transmembrane helix</keyword>
<reference evidence="2 3" key="1">
    <citation type="submission" date="2019-02" db="EMBL/GenBank/DDBJ databases">
        <title>Kribbella capetownensis sp. nov. and Kribbella speibonae sp. nov., isolated from soil.</title>
        <authorList>
            <person name="Curtis S.M."/>
            <person name="Norton I."/>
            <person name="Everest G.J."/>
            <person name="Meyers P.R."/>
        </authorList>
    </citation>
    <scope>NUCLEOTIDE SEQUENCE [LARGE SCALE GENOMIC DNA]</scope>
    <source>
        <strain evidence="2 3">YM53</strain>
    </source>
</reference>
<name>A0A4R0JVF4_9ACTN</name>
<dbReference type="OrthoDB" id="3826646at2"/>
<dbReference type="EMBL" id="SJKD01000002">
    <property type="protein sequence ID" value="TCC50680.1"/>
    <property type="molecule type" value="Genomic_DNA"/>
</dbReference>
<keyword evidence="1" id="KW-0472">Membrane</keyword>
<evidence type="ECO:0000313" key="3">
    <source>
        <dbReference type="Proteomes" id="UP000293342"/>
    </source>
</evidence>
<sequence>MMNNLNDTLPSLMDRATENLEPVSTDLLDRTVQQGLRLRRRRTTLLSVTGAGAVLATAGLVAGGIQLLGTPSEASVSGTPVPIVTPTPLAKPAAGTPQQALATLKRLIAAPGRTLSEPTVHGSAKGGFIGASYLVDDGNGASLVEVMLSADGTANPCFGGGPGCTTNPDGSSMYSSSDEPEYSDARNEQYGVFLNRVELSYPDGRYIGLVNYNGPAEKGIKHTRAKPLFTAAQLATMARSKTWKFPAATAVKPSTTDKPSANRKGR</sequence>
<evidence type="ECO:0000313" key="2">
    <source>
        <dbReference type="EMBL" id="TCC50680.1"/>
    </source>
</evidence>